<comment type="similarity">
    <text evidence="2 10">Belongs to the enolase family.</text>
</comment>
<dbReference type="PANTHER" id="PTHR11902:SF1">
    <property type="entry name" value="ENOLASE"/>
    <property type="match status" value="1"/>
</dbReference>
<dbReference type="InterPro" id="IPR029017">
    <property type="entry name" value="Enolase-like_N"/>
</dbReference>
<evidence type="ECO:0000256" key="4">
    <source>
        <dbReference type="ARBA" id="ARBA00017068"/>
    </source>
</evidence>
<evidence type="ECO:0000256" key="3">
    <source>
        <dbReference type="ARBA" id="ARBA00012058"/>
    </source>
</evidence>
<feature type="binding site" evidence="10">
    <location>
        <position position="407"/>
    </location>
    <ligand>
        <name>(2R)-2-phosphoglycerate</name>
        <dbReference type="ChEBI" id="CHEBI:58289"/>
    </ligand>
</feature>
<evidence type="ECO:0000256" key="7">
    <source>
        <dbReference type="ARBA" id="ARBA00023152"/>
    </source>
</evidence>
<dbReference type="SUPFAM" id="SSF54826">
    <property type="entry name" value="Enolase N-terminal domain-like"/>
    <property type="match status" value="1"/>
</dbReference>
<evidence type="ECO:0000256" key="10">
    <source>
        <dbReference type="HAMAP-Rule" id="MF_00318"/>
    </source>
</evidence>
<dbReference type="SMART" id="SM01192">
    <property type="entry name" value="Enolase_C"/>
    <property type="match status" value="1"/>
</dbReference>
<dbReference type="PIRSF" id="PIRSF001400">
    <property type="entry name" value="Enolase"/>
    <property type="match status" value="1"/>
</dbReference>
<feature type="binding site" evidence="10">
    <location>
        <position position="408"/>
    </location>
    <ligand>
        <name>(2R)-2-phosphoglycerate</name>
        <dbReference type="ChEBI" id="CHEBI:58289"/>
    </ligand>
</feature>
<dbReference type="PROSITE" id="PS00164">
    <property type="entry name" value="ENOLASE"/>
    <property type="match status" value="1"/>
</dbReference>
<feature type="binding site" evidence="10 13">
    <location>
        <position position="278"/>
    </location>
    <ligand>
        <name>Mg(2+)</name>
        <dbReference type="ChEBI" id="CHEBI:18420"/>
    </ligand>
</feature>
<dbReference type="PRINTS" id="PR00148">
    <property type="entry name" value="ENOLASE"/>
</dbReference>
<comment type="cofactor">
    <cofactor evidence="13">
        <name>Mg(2+)</name>
        <dbReference type="ChEBI" id="CHEBI:18420"/>
    </cofactor>
    <text evidence="13">Mg(2+) is required for catalysis and for stabilizing the dimer.</text>
</comment>
<dbReference type="Gene3D" id="3.30.390.10">
    <property type="entry name" value="Enolase-like, N-terminal domain"/>
    <property type="match status" value="1"/>
</dbReference>
<evidence type="ECO:0000259" key="15">
    <source>
        <dbReference type="SMART" id="SM01192"/>
    </source>
</evidence>
<dbReference type="InterPro" id="IPR020811">
    <property type="entry name" value="Enolase_N"/>
</dbReference>
<comment type="caution">
    <text evidence="17">The sequence shown here is derived from an EMBL/GenBank/DDBJ whole genome shotgun (WGS) entry which is preliminary data.</text>
</comment>
<feature type="compositionally biased region" description="Basic and acidic residues" evidence="14">
    <location>
        <begin position="8"/>
        <end position="18"/>
    </location>
</feature>
<feature type="domain" description="Enolase C-terminal TIM barrel" evidence="15">
    <location>
        <begin position="176"/>
        <end position="466"/>
    </location>
</feature>
<evidence type="ECO:0000256" key="2">
    <source>
        <dbReference type="ARBA" id="ARBA00009604"/>
    </source>
</evidence>
<dbReference type="PANTHER" id="PTHR11902">
    <property type="entry name" value="ENOLASE"/>
    <property type="match status" value="1"/>
</dbReference>
<dbReference type="AlphaFoldDB" id="A0A080LS93"/>
<dbReference type="SMART" id="SM01193">
    <property type="entry name" value="Enolase_N"/>
    <property type="match status" value="1"/>
</dbReference>
<dbReference type="UniPathway" id="UPA00109">
    <property type="reaction ID" value="UER00187"/>
</dbReference>
<protein>
    <recommendedName>
        <fullName evidence="4 10">Enolase</fullName>
        <ecNumber evidence="3 10">4.2.1.11</ecNumber>
    </recommendedName>
    <alternativeName>
        <fullName evidence="10">2-phospho-D-glycerate hydro-lyase</fullName>
    </alternativeName>
    <alternativeName>
        <fullName evidence="10">2-phosphoglycerate dehydratase</fullName>
    </alternativeName>
</protein>
<proteinExistence type="inferred from homology"/>
<evidence type="ECO:0000256" key="8">
    <source>
        <dbReference type="ARBA" id="ARBA00023239"/>
    </source>
</evidence>
<dbReference type="GO" id="GO:0000287">
    <property type="term" value="F:magnesium ion binding"/>
    <property type="evidence" value="ECO:0007669"/>
    <property type="project" value="UniProtKB-UniRule"/>
</dbReference>
<feature type="active site" description="Proton acceptor" evidence="10 11">
    <location>
        <position position="378"/>
    </location>
</feature>
<accession>A0A080LS93</accession>
<feature type="binding site" evidence="12">
    <location>
        <position position="353"/>
    </location>
    <ligand>
        <name>substrate</name>
    </ligand>
</feature>
<dbReference type="NCBIfam" id="TIGR01060">
    <property type="entry name" value="eno"/>
    <property type="match status" value="1"/>
</dbReference>
<keyword evidence="10 13" id="KW-0479">Metal-binding</keyword>
<dbReference type="SUPFAM" id="SSF51604">
    <property type="entry name" value="Enolase C-terminal domain-like"/>
    <property type="match status" value="1"/>
</dbReference>
<dbReference type="GO" id="GO:0004634">
    <property type="term" value="F:phosphopyruvate hydratase activity"/>
    <property type="evidence" value="ECO:0007669"/>
    <property type="project" value="UniProtKB-UniRule"/>
</dbReference>
<evidence type="ECO:0000256" key="6">
    <source>
        <dbReference type="ARBA" id="ARBA00022842"/>
    </source>
</evidence>
<organism evidence="17 18">
    <name type="scientific">Candidatus Accumulibacter phosphatis</name>
    <dbReference type="NCBI Taxonomy" id="327160"/>
    <lineage>
        <taxon>Bacteria</taxon>
        <taxon>Pseudomonadati</taxon>
        <taxon>Pseudomonadota</taxon>
        <taxon>Betaproteobacteria</taxon>
        <taxon>Candidatus Accumulibacter</taxon>
    </lineage>
</organism>
<dbReference type="Gene3D" id="3.20.20.120">
    <property type="entry name" value="Enolase-like C-terminal domain"/>
    <property type="match status" value="1"/>
</dbReference>
<keyword evidence="7 10" id="KW-0324">Glycolysis</keyword>
<keyword evidence="5 10" id="KW-0964">Secreted</keyword>
<evidence type="ECO:0000259" key="16">
    <source>
        <dbReference type="SMART" id="SM01193"/>
    </source>
</evidence>
<feature type="binding site" evidence="12">
    <location>
        <position position="429"/>
    </location>
    <ligand>
        <name>substrate</name>
    </ligand>
</feature>
<dbReference type="HAMAP" id="MF_00318">
    <property type="entry name" value="Enolase"/>
    <property type="match status" value="1"/>
</dbReference>
<dbReference type="EC" id="4.2.1.11" evidence="3 10"/>
<feature type="domain" description="Enolase N-terminal" evidence="16">
    <location>
        <begin position="38"/>
        <end position="168"/>
    </location>
</feature>
<dbReference type="GO" id="GO:0009986">
    <property type="term" value="C:cell surface"/>
    <property type="evidence" value="ECO:0007669"/>
    <property type="project" value="UniProtKB-SubCell"/>
</dbReference>
<feature type="binding site" evidence="12">
    <location>
        <begin position="405"/>
        <end position="408"/>
    </location>
    <ligand>
        <name>substrate</name>
    </ligand>
</feature>
<dbReference type="FunFam" id="3.30.390.10:FF:000001">
    <property type="entry name" value="Enolase"/>
    <property type="match status" value="1"/>
</dbReference>
<keyword evidence="10" id="KW-0963">Cytoplasm</keyword>
<dbReference type="InterPro" id="IPR036849">
    <property type="entry name" value="Enolase-like_C_sf"/>
</dbReference>
<feature type="binding site" evidence="10 13">
    <location>
        <position position="353"/>
    </location>
    <ligand>
        <name>Mg(2+)</name>
        <dbReference type="ChEBI" id="CHEBI:18420"/>
    </ligand>
</feature>
<feature type="binding site" evidence="10">
    <location>
        <position position="429"/>
    </location>
    <ligand>
        <name>(2R)-2-phosphoglycerate</name>
        <dbReference type="ChEBI" id="CHEBI:58289"/>
    </ligand>
</feature>
<name>A0A080LS93_9PROT</name>
<comment type="subcellular location">
    <subcellularLocation>
        <location evidence="10">Cytoplasm</location>
    </subcellularLocation>
    <subcellularLocation>
        <location evidence="10">Secreted</location>
    </subcellularLocation>
    <subcellularLocation>
        <location evidence="10">Cell surface</location>
    </subcellularLocation>
    <text evidence="10">Fractions of enolase are present in both the cytoplasm and on the cell surface.</text>
</comment>
<sequence>MAKANKVKKAEKAEKAENVEQPEQAEAASDVTPEFVKITKVVGRQILDSRGNPTVEVDITLDNGFMARSAVPSGASTGEFEACELRDGDKNAYLGKGVLKAVEAVNTKIAKLLKGKNPLDQRALDEAMIALDGTPNKSNLGANAILGASMAITLAGAHVSKLPLWKYIGKIHKNRDFTLPTPMANIINGGKHADNLIDFQEFMIMPVGAPTFSEGLRWITEVFHALKSILKKGGHVTAVGDEGGFAPNLTNDESLEVIMQAIVAAGYKPGKQISIALDCASSELFDEGGRQGYKFWKSNPDKLFTDDEMIAVYSEWCKKYPIVSIEDGLDQSDWEGYVKLTKALGDKVQIVGDDFFVTNPVRLKQGIDMKAANAILIKVNQIGTVTETLDAIKMAQKAGYGVISSHRSGETEDSFIADLAVGTGAGQIKTGSLSRTDRICKYNQLLRIEEQLGNKAVYKGLKSIKGAGF</sequence>
<feature type="binding site" evidence="10">
    <location>
        <position position="378"/>
    </location>
    <ligand>
        <name>(2R)-2-phosphoglycerate</name>
        <dbReference type="ChEBI" id="CHEBI:58289"/>
    </ligand>
</feature>
<dbReference type="SFLD" id="SFLDS00001">
    <property type="entry name" value="Enolase"/>
    <property type="match status" value="1"/>
</dbReference>
<feature type="binding site" evidence="10 13">
    <location>
        <position position="326"/>
    </location>
    <ligand>
        <name>Mg(2+)</name>
        <dbReference type="ChEBI" id="CHEBI:18420"/>
    </ligand>
</feature>
<comment type="function">
    <text evidence="9 10">Catalyzes the reversible conversion of 2-phosphoglycerate (2-PG) into phosphoenolpyruvate (PEP). It is essential for the degradation of carbohydrates via glycolysis.</text>
</comment>
<dbReference type="EMBL" id="JDVG02000574">
    <property type="protein sequence ID" value="KFB71227.1"/>
    <property type="molecule type" value="Genomic_DNA"/>
</dbReference>
<feature type="binding site" evidence="12">
    <location>
        <position position="192"/>
    </location>
    <ligand>
        <name>substrate</name>
    </ligand>
</feature>
<comment type="pathway">
    <text evidence="1 10">Carbohydrate degradation; glycolysis; pyruvate from D-glyceraldehyde 3-phosphate: step 4/5.</text>
</comment>
<dbReference type="InterPro" id="IPR000941">
    <property type="entry name" value="Enolase"/>
</dbReference>
<feature type="binding site" evidence="12">
    <location>
        <position position="326"/>
    </location>
    <ligand>
        <name>substrate</name>
    </ligand>
</feature>
<evidence type="ECO:0000256" key="11">
    <source>
        <dbReference type="PIRSR" id="PIRSR001400-1"/>
    </source>
</evidence>
<gene>
    <name evidence="10 17" type="primary">eno</name>
    <name evidence="17" type="ORF">AW09_003640</name>
</gene>
<dbReference type="SFLD" id="SFLDF00002">
    <property type="entry name" value="enolase"/>
    <property type="match status" value="1"/>
</dbReference>
<dbReference type="Pfam" id="PF00113">
    <property type="entry name" value="Enolase_C"/>
    <property type="match status" value="1"/>
</dbReference>
<keyword evidence="6 10" id="KW-0460">Magnesium</keyword>
<dbReference type="GO" id="GO:0005576">
    <property type="term" value="C:extracellular region"/>
    <property type="evidence" value="ECO:0007669"/>
    <property type="project" value="UniProtKB-SubCell"/>
</dbReference>
<feature type="region of interest" description="Disordered" evidence="14">
    <location>
        <begin position="1"/>
        <end position="29"/>
    </location>
</feature>
<evidence type="ECO:0000313" key="18">
    <source>
        <dbReference type="Proteomes" id="UP000020077"/>
    </source>
</evidence>
<dbReference type="InterPro" id="IPR020810">
    <property type="entry name" value="Enolase_C"/>
</dbReference>
<evidence type="ECO:0000256" key="9">
    <source>
        <dbReference type="ARBA" id="ARBA00045763"/>
    </source>
</evidence>
<comment type="catalytic activity">
    <reaction evidence="10">
        <text>(2R)-2-phosphoglycerate = phosphoenolpyruvate + H2O</text>
        <dbReference type="Rhea" id="RHEA:10164"/>
        <dbReference type="ChEBI" id="CHEBI:15377"/>
        <dbReference type="ChEBI" id="CHEBI:58289"/>
        <dbReference type="ChEBI" id="CHEBI:58702"/>
        <dbReference type="EC" id="4.2.1.11"/>
    </reaction>
</comment>
<reference evidence="17 18" key="1">
    <citation type="submission" date="2014-02" db="EMBL/GenBank/DDBJ databases">
        <title>Expanding our view of genomic diversity in Candidatus Accumulibacter clades.</title>
        <authorList>
            <person name="Skennerton C.T."/>
            <person name="Barr J.J."/>
            <person name="Slater F.R."/>
            <person name="Bond P.L."/>
            <person name="Tyson G.W."/>
        </authorList>
    </citation>
    <scope>NUCLEOTIDE SEQUENCE [LARGE SCALE GENOMIC DNA]</scope>
    <source>
        <strain evidence="18">BA-91</strain>
    </source>
</reference>
<dbReference type="GO" id="GO:0000015">
    <property type="term" value="C:phosphopyruvate hydratase complex"/>
    <property type="evidence" value="ECO:0007669"/>
    <property type="project" value="InterPro"/>
</dbReference>
<dbReference type="CDD" id="cd03313">
    <property type="entry name" value="enolase"/>
    <property type="match status" value="1"/>
</dbReference>
<dbReference type="SFLD" id="SFLDG00178">
    <property type="entry name" value="enolase"/>
    <property type="match status" value="1"/>
</dbReference>
<evidence type="ECO:0000256" key="13">
    <source>
        <dbReference type="PIRSR" id="PIRSR001400-3"/>
    </source>
</evidence>
<evidence type="ECO:0000256" key="14">
    <source>
        <dbReference type="SAM" id="MobiDB-lite"/>
    </source>
</evidence>
<dbReference type="Pfam" id="PF03952">
    <property type="entry name" value="Enolase_N"/>
    <property type="match status" value="1"/>
</dbReference>
<evidence type="ECO:0000256" key="12">
    <source>
        <dbReference type="PIRSR" id="PIRSR001400-2"/>
    </source>
</evidence>
<dbReference type="InterPro" id="IPR020809">
    <property type="entry name" value="Enolase_CS"/>
</dbReference>
<evidence type="ECO:0000256" key="1">
    <source>
        <dbReference type="ARBA" id="ARBA00005031"/>
    </source>
</evidence>
<evidence type="ECO:0000313" key="17">
    <source>
        <dbReference type="EMBL" id="KFB71227.1"/>
    </source>
</evidence>
<dbReference type="Proteomes" id="UP000020077">
    <property type="component" value="Unassembled WGS sequence"/>
</dbReference>
<evidence type="ECO:0000256" key="5">
    <source>
        <dbReference type="ARBA" id="ARBA00022525"/>
    </source>
</evidence>
<feature type="binding site" evidence="12">
    <location>
        <position position="201"/>
    </location>
    <ligand>
        <name>substrate</name>
    </ligand>
</feature>
<feature type="active site" description="Proton donor" evidence="10 11">
    <location>
        <position position="242"/>
    </location>
</feature>
<keyword evidence="8 10" id="KW-0456">Lyase</keyword>
<feature type="binding site" evidence="10">
    <location>
        <position position="200"/>
    </location>
    <ligand>
        <name>(2R)-2-phosphoglycerate</name>
        <dbReference type="ChEBI" id="CHEBI:58289"/>
    </ligand>
</feature>
<dbReference type="GO" id="GO:0006096">
    <property type="term" value="P:glycolytic process"/>
    <property type="evidence" value="ECO:0007669"/>
    <property type="project" value="UniProtKB-UniRule"/>
</dbReference>
<comment type="cofactor">
    <cofactor evidence="10">
        <name>Mg(2+)</name>
        <dbReference type="ChEBI" id="CHEBI:18420"/>
    </cofactor>
    <text evidence="10">Binds a second Mg(2+) ion via substrate during catalysis.</text>
</comment>